<reference evidence="1 2" key="1">
    <citation type="submission" date="2018-07" db="EMBL/GenBank/DDBJ databases">
        <title>Comparative genomes isolates from brazilian mangrove.</title>
        <authorList>
            <person name="De Araujo J.E."/>
            <person name="Taketani R.G."/>
            <person name="Silva M.C.P."/>
            <person name="Lourenco M.V."/>
            <person name="Oliveira V.M."/>
            <person name="Andreote F.D."/>
        </authorList>
    </citation>
    <scope>NUCLEOTIDE SEQUENCE [LARGE SCALE GENOMIC DNA]</scope>
    <source>
        <strain evidence="1 2">HEX PRIS-MGV</strain>
    </source>
</reference>
<organism evidence="1 2">
    <name type="scientific">Bremerella cremea</name>
    <dbReference type="NCBI Taxonomy" id="1031537"/>
    <lineage>
        <taxon>Bacteria</taxon>
        <taxon>Pseudomonadati</taxon>
        <taxon>Planctomycetota</taxon>
        <taxon>Planctomycetia</taxon>
        <taxon>Pirellulales</taxon>
        <taxon>Pirellulaceae</taxon>
        <taxon>Bremerella</taxon>
    </lineage>
</organism>
<dbReference type="OrthoDB" id="9182451at2"/>
<dbReference type="AlphaFoldDB" id="A0A368KQ37"/>
<name>A0A368KQ37_9BACT</name>
<dbReference type="RefSeq" id="WP_114369485.1">
    <property type="nucleotide sequence ID" value="NZ_QPEX01000028.1"/>
</dbReference>
<proteinExistence type="predicted"/>
<evidence type="ECO:0000313" key="1">
    <source>
        <dbReference type="EMBL" id="RCS47759.1"/>
    </source>
</evidence>
<dbReference type="EMBL" id="QPEX01000028">
    <property type="protein sequence ID" value="RCS47759.1"/>
    <property type="molecule type" value="Genomic_DNA"/>
</dbReference>
<dbReference type="Proteomes" id="UP000253562">
    <property type="component" value="Unassembled WGS sequence"/>
</dbReference>
<evidence type="ECO:0000313" key="2">
    <source>
        <dbReference type="Proteomes" id="UP000253562"/>
    </source>
</evidence>
<accession>A0A368KQ37</accession>
<protein>
    <submittedName>
        <fullName evidence="1">Uncharacterized protein</fullName>
    </submittedName>
</protein>
<gene>
    <name evidence="1" type="ORF">DTL42_14690</name>
</gene>
<comment type="caution">
    <text evidence="1">The sequence shown here is derived from an EMBL/GenBank/DDBJ whole genome shotgun (WGS) entry which is preliminary data.</text>
</comment>
<sequence length="77" mass="8655">MPDDSSDAPKDVRLLDIPSYLPWSKGKLHQGESEAIIAHLDATCMWLRPSELNTVRPDDFEEMLDDLKASLDQGAEE</sequence>